<accession>A0ABP6P3W9</accession>
<proteinExistence type="predicted"/>
<dbReference type="EMBL" id="BAAAUT010000099">
    <property type="protein sequence ID" value="GAA3166469.1"/>
    <property type="molecule type" value="Genomic_DNA"/>
</dbReference>
<dbReference type="Proteomes" id="UP001500320">
    <property type="component" value="Unassembled WGS sequence"/>
</dbReference>
<comment type="caution">
    <text evidence="1">The sequence shown here is derived from an EMBL/GenBank/DDBJ whole genome shotgun (WGS) entry which is preliminary data.</text>
</comment>
<sequence>MDRIALSHAPEESDAGAVQAVGAAQQLADPAPGLDRSIAHFRV</sequence>
<dbReference type="RefSeq" id="WP_344866664.1">
    <property type="nucleotide sequence ID" value="NZ_BAAAUT010000099.1"/>
</dbReference>
<evidence type="ECO:0000313" key="1">
    <source>
        <dbReference type="EMBL" id="GAA3166469.1"/>
    </source>
</evidence>
<name>A0ABP6P3W9_9ACTN</name>
<protein>
    <submittedName>
        <fullName evidence="1">Uncharacterized protein</fullName>
    </submittedName>
</protein>
<keyword evidence="2" id="KW-1185">Reference proteome</keyword>
<evidence type="ECO:0000313" key="2">
    <source>
        <dbReference type="Proteomes" id="UP001500320"/>
    </source>
</evidence>
<reference evidence="2" key="1">
    <citation type="journal article" date="2019" name="Int. J. Syst. Evol. Microbiol.">
        <title>The Global Catalogue of Microorganisms (GCM) 10K type strain sequencing project: providing services to taxonomists for standard genome sequencing and annotation.</title>
        <authorList>
            <consortium name="The Broad Institute Genomics Platform"/>
            <consortium name="The Broad Institute Genome Sequencing Center for Infectious Disease"/>
            <person name="Wu L."/>
            <person name="Ma J."/>
        </authorList>
    </citation>
    <scope>NUCLEOTIDE SEQUENCE [LARGE SCALE GENOMIC DNA]</scope>
    <source>
        <strain evidence="2">JCM 9373</strain>
    </source>
</reference>
<organism evidence="1 2">
    <name type="scientific">Planomonospora alba</name>
    <dbReference type="NCBI Taxonomy" id="161354"/>
    <lineage>
        <taxon>Bacteria</taxon>
        <taxon>Bacillati</taxon>
        <taxon>Actinomycetota</taxon>
        <taxon>Actinomycetes</taxon>
        <taxon>Streptosporangiales</taxon>
        <taxon>Streptosporangiaceae</taxon>
        <taxon>Planomonospora</taxon>
    </lineage>
</organism>
<gene>
    <name evidence="1" type="ORF">GCM10010466_66560</name>
</gene>